<sequence length="112" mass="11868">MKGSSFNSSKTKIENTWAGISCCNQRILAWAFANSEANFAKSGTIKSFALSFTCASMPSIQAWRLSYGYGAVDDVSVDSIPCITAFAPDVDGVDVGSGATMKATSTLFLDQM</sequence>
<protein>
    <submittedName>
        <fullName evidence="1">Uncharacterized protein</fullName>
    </submittedName>
</protein>
<evidence type="ECO:0000313" key="2">
    <source>
        <dbReference type="Proteomes" id="UP000823775"/>
    </source>
</evidence>
<reference evidence="1 2" key="1">
    <citation type="journal article" date="2021" name="BMC Genomics">
        <title>Datura genome reveals duplications of psychoactive alkaloid biosynthetic genes and high mutation rate following tissue culture.</title>
        <authorList>
            <person name="Rajewski A."/>
            <person name="Carter-House D."/>
            <person name="Stajich J."/>
            <person name="Litt A."/>
        </authorList>
    </citation>
    <scope>NUCLEOTIDE SEQUENCE [LARGE SCALE GENOMIC DNA]</scope>
    <source>
        <strain evidence="1">AR-01</strain>
    </source>
</reference>
<proteinExistence type="predicted"/>
<name>A0ABS8TA38_DATST</name>
<organism evidence="1 2">
    <name type="scientific">Datura stramonium</name>
    <name type="common">Jimsonweed</name>
    <name type="synonym">Common thornapple</name>
    <dbReference type="NCBI Taxonomy" id="4076"/>
    <lineage>
        <taxon>Eukaryota</taxon>
        <taxon>Viridiplantae</taxon>
        <taxon>Streptophyta</taxon>
        <taxon>Embryophyta</taxon>
        <taxon>Tracheophyta</taxon>
        <taxon>Spermatophyta</taxon>
        <taxon>Magnoliopsida</taxon>
        <taxon>eudicotyledons</taxon>
        <taxon>Gunneridae</taxon>
        <taxon>Pentapetalae</taxon>
        <taxon>asterids</taxon>
        <taxon>lamiids</taxon>
        <taxon>Solanales</taxon>
        <taxon>Solanaceae</taxon>
        <taxon>Solanoideae</taxon>
        <taxon>Datureae</taxon>
        <taxon>Datura</taxon>
    </lineage>
</organism>
<dbReference type="Proteomes" id="UP000823775">
    <property type="component" value="Unassembled WGS sequence"/>
</dbReference>
<accession>A0ABS8TA38</accession>
<keyword evidence="2" id="KW-1185">Reference proteome</keyword>
<comment type="caution">
    <text evidence="1">The sequence shown here is derived from an EMBL/GenBank/DDBJ whole genome shotgun (WGS) entry which is preliminary data.</text>
</comment>
<dbReference type="EMBL" id="JACEIK010001228">
    <property type="protein sequence ID" value="MCD7467439.1"/>
    <property type="molecule type" value="Genomic_DNA"/>
</dbReference>
<evidence type="ECO:0000313" key="1">
    <source>
        <dbReference type="EMBL" id="MCD7467439.1"/>
    </source>
</evidence>
<gene>
    <name evidence="1" type="ORF">HAX54_004866</name>
</gene>